<sequence>MTEYAACQFRSDSVDVMGRVEVKAVAGDLRDSVTILVGNVLKPKRLQVPRRTAGPQTTN</sequence>
<name>K1U0C2_9ZZZZ</name>
<reference evidence="1" key="1">
    <citation type="journal article" date="2013" name="Environ. Microbiol.">
        <title>Microbiota from the distal guts of lean and obese adolescents exhibit partial functional redundancy besides clear differences in community structure.</title>
        <authorList>
            <person name="Ferrer M."/>
            <person name="Ruiz A."/>
            <person name="Lanza F."/>
            <person name="Haange S.B."/>
            <person name="Oberbach A."/>
            <person name="Till H."/>
            <person name="Bargiela R."/>
            <person name="Campoy C."/>
            <person name="Segura M.T."/>
            <person name="Richter M."/>
            <person name="von Bergen M."/>
            <person name="Seifert J."/>
            <person name="Suarez A."/>
        </authorList>
    </citation>
    <scope>NUCLEOTIDE SEQUENCE</scope>
</reference>
<proteinExistence type="predicted"/>
<protein>
    <submittedName>
        <fullName evidence="1">Beta-galactosidase/beta-glucuronidase</fullName>
    </submittedName>
</protein>
<accession>K1U0C2</accession>
<evidence type="ECO:0000313" key="1">
    <source>
        <dbReference type="EMBL" id="EKC78742.1"/>
    </source>
</evidence>
<gene>
    <name evidence="1" type="ORF">LEA_03166</name>
</gene>
<organism evidence="1">
    <name type="scientific">human gut metagenome</name>
    <dbReference type="NCBI Taxonomy" id="408170"/>
    <lineage>
        <taxon>unclassified sequences</taxon>
        <taxon>metagenomes</taxon>
        <taxon>organismal metagenomes</taxon>
    </lineage>
</organism>
<dbReference type="AlphaFoldDB" id="K1U0C2"/>
<comment type="caution">
    <text evidence="1">The sequence shown here is derived from an EMBL/GenBank/DDBJ whole genome shotgun (WGS) entry which is preliminary data.</text>
</comment>
<dbReference type="EMBL" id="AJWY01002115">
    <property type="protein sequence ID" value="EKC78742.1"/>
    <property type="molecule type" value="Genomic_DNA"/>
</dbReference>